<dbReference type="InterPro" id="IPR020311">
    <property type="entry name" value="Uncharacterised_Rv0898c"/>
</dbReference>
<reference evidence="3" key="1">
    <citation type="journal article" date="2019" name="Int. J. Syst. Evol. Microbiol.">
        <title>The Global Catalogue of Microorganisms (GCM) 10K type strain sequencing project: providing services to taxonomists for standard genome sequencing and annotation.</title>
        <authorList>
            <consortium name="The Broad Institute Genomics Platform"/>
            <consortium name="The Broad Institute Genome Sequencing Center for Infectious Disease"/>
            <person name="Wu L."/>
            <person name="Ma J."/>
        </authorList>
    </citation>
    <scope>NUCLEOTIDE SEQUENCE [LARGE SCALE GENOMIC DNA]</scope>
    <source>
        <strain evidence="3">JCM 18063</strain>
    </source>
</reference>
<evidence type="ECO:0000256" key="1">
    <source>
        <dbReference type="SAM" id="MobiDB-lite"/>
    </source>
</evidence>
<dbReference type="Pfam" id="PF10944">
    <property type="entry name" value="DUF2630"/>
    <property type="match status" value="1"/>
</dbReference>
<organism evidence="2 3">
    <name type="scientific">Isoptericola chiayiensis</name>
    <dbReference type="NCBI Taxonomy" id="579446"/>
    <lineage>
        <taxon>Bacteria</taxon>
        <taxon>Bacillati</taxon>
        <taxon>Actinomycetota</taxon>
        <taxon>Actinomycetes</taxon>
        <taxon>Micrococcales</taxon>
        <taxon>Promicromonosporaceae</taxon>
        <taxon>Isoptericola</taxon>
    </lineage>
</organism>
<sequence length="82" mass="9407">MTKDEDIRATINALIAREHDLRARLAAGRIEASTENRELARTEEQLDLCWDLLRRREAAREFGRDPDNATVRPSAVVEGYLE</sequence>
<evidence type="ECO:0000313" key="3">
    <source>
        <dbReference type="Proteomes" id="UP001500956"/>
    </source>
</evidence>
<evidence type="ECO:0000313" key="2">
    <source>
        <dbReference type="EMBL" id="GAA4727828.1"/>
    </source>
</evidence>
<gene>
    <name evidence="2" type="ORF">GCM10023216_18800</name>
</gene>
<dbReference type="RefSeq" id="WP_172149844.1">
    <property type="nucleotide sequence ID" value="NZ_BAABID010000008.1"/>
</dbReference>
<dbReference type="EMBL" id="BAABID010000008">
    <property type="protein sequence ID" value="GAA4727828.1"/>
    <property type="molecule type" value="Genomic_DNA"/>
</dbReference>
<dbReference type="Proteomes" id="UP001500956">
    <property type="component" value="Unassembled WGS sequence"/>
</dbReference>
<feature type="region of interest" description="Disordered" evidence="1">
    <location>
        <begin position="63"/>
        <end position="82"/>
    </location>
</feature>
<protein>
    <submittedName>
        <fullName evidence="2">DUF2630 family protein</fullName>
    </submittedName>
</protein>
<proteinExistence type="predicted"/>
<keyword evidence="3" id="KW-1185">Reference proteome</keyword>
<accession>A0ABP8YIG9</accession>
<name>A0ABP8YIG9_9MICO</name>
<comment type="caution">
    <text evidence="2">The sequence shown here is derived from an EMBL/GenBank/DDBJ whole genome shotgun (WGS) entry which is preliminary data.</text>
</comment>